<feature type="compositionally biased region" description="Basic and acidic residues" evidence="1">
    <location>
        <begin position="339"/>
        <end position="354"/>
    </location>
</feature>
<feature type="compositionally biased region" description="Low complexity" evidence="1">
    <location>
        <begin position="722"/>
        <end position="735"/>
    </location>
</feature>
<dbReference type="PROSITE" id="PS50010">
    <property type="entry name" value="DH_2"/>
    <property type="match status" value="1"/>
</dbReference>
<evidence type="ECO:0000313" key="3">
    <source>
        <dbReference type="EMBL" id="WRT65017.1"/>
    </source>
</evidence>
<evidence type="ECO:0000313" key="4">
    <source>
        <dbReference type="Proteomes" id="UP001329825"/>
    </source>
</evidence>
<sequence length="1010" mass="109917">MAAPYQSSTAGPSRSYPTYPSQNASSPLASPSVEQDSWLMNGYQQHQYQYQHQQYQGVGNIQMPLPRGGSMSNSNSNSNSNSYSASVSRSASQVSVQGPSIDDRSEGSKRNPLVDLIDSERTYVEQLSLVIRRVAAAWSRKDFPPPRLDTMFRCVEAVYRANRAFGTKLKEIGPNPSSPKALGDLLMRWIDDLEPAYHKYCTHFLTGFDSYVPVTRNGLLPGILSDISTSCAPTPPLTHWSLDALFILPYTRLRYYRKLYARLLRSTKEGRSDHKLLVVANQRLEELVNQVETRLESDVSEEDLISASTSTSGSTNLPTATATAPRLSGGSGNGSIAEQRSREQSWNDEKERNSRASSAMDSSIESHTNSRIEDRNSGGSAVTNMTSITQSPQRRPPIQVSTNTSTAPSMSTPTSASATPLSDLELKIDPERTIDLFSMAPKKCKLQMNPPSLPFTRKLRSSHDVTVYFTPNSTGQPVVHRRAHIFILSDLFLMAEWMEASEKAAKAQQVAREQPDRVGHGGPMPEMWLSYPPLAGKHLMVAEGQQANVLTVMIMRKETFTIHAESDLARDQIMKDLIECIDFASTATRPPTVAPSPIHPDPRSPSLTSPENRSNESAFPPLRYPSPFSNSSSPSTSPRPNEQSEMPPVPLGGNALVSQMSQISLQPGEAVAWPRGPTPPQSNSMPPPQGIPPYNNHPMPGGQAPSMAVLPPRGASLRPRVQSNNMQSPPTSQQPQMPPLPNMPFDRPSDLQIPIPGAGMGGAPLPRSPSGRSVQSAPRMHMDNGLPPVPPIRPGAGASGSNYSDQGHNYAPQPPFAQNNMINRSRSLEPLRAPEPPSARFSQFENGPGPGGGGGIGRASPLSGIGPAGEDDEDSPPPSPTEEETTTLNGPAIISAQMKCKVFLKQEHQKWKSLGSGKLKLYLQQQTSLQQQFPIKQLVVESDSSSKQLLISTIVLTDGVERVAKTGVAVEISDRGKRTGIIYMIQLRNEKSAMGLFESLLQGSDRAVTR</sequence>
<proteinExistence type="predicted"/>
<protein>
    <recommendedName>
        <fullName evidence="2">DH domain-containing protein</fullName>
    </recommendedName>
</protein>
<feature type="compositionally biased region" description="Low complexity" evidence="1">
    <location>
        <begin position="625"/>
        <end position="640"/>
    </location>
</feature>
<feature type="compositionally biased region" description="Polar residues" evidence="1">
    <location>
        <begin position="355"/>
        <end position="367"/>
    </location>
</feature>
<feature type="compositionally biased region" description="Polar residues" evidence="1">
    <location>
        <begin position="377"/>
        <end position="393"/>
    </location>
</feature>
<dbReference type="PANTHER" id="PTHR45924:SF2">
    <property type="entry name" value="FI17866P1"/>
    <property type="match status" value="1"/>
</dbReference>
<feature type="region of interest" description="Disordered" evidence="1">
    <location>
        <begin position="60"/>
        <end position="110"/>
    </location>
</feature>
<feature type="compositionally biased region" description="Polar residues" evidence="1">
    <location>
        <begin position="306"/>
        <end position="322"/>
    </location>
</feature>
<feature type="region of interest" description="Disordered" evidence="1">
    <location>
        <begin position="588"/>
        <end position="654"/>
    </location>
</feature>
<evidence type="ECO:0000259" key="2">
    <source>
        <dbReference type="PROSITE" id="PS50010"/>
    </source>
</evidence>
<dbReference type="RefSeq" id="XP_062789757.1">
    <property type="nucleotide sequence ID" value="XM_062933706.1"/>
</dbReference>
<dbReference type="InterPro" id="IPR035899">
    <property type="entry name" value="DBL_dom_sf"/>
</dbReference>
<dbReference type="SMART" id="SM00325">
    <property type="entry name" value="RhoGEF"/>
    <property type="match status" value="1"/>
</dbReference>
<feature type="region of interest" description="Disordered" evidence="1">
    <location>
        <begin position="670"/>
        <end position="890"/>
    </location>
</feature>
<dbReference type="SUPFAM" id="SSF48065">
    <property type="entry name" value="DBL homology domain (DH-domain)"/>
    <property type="match status" value="1"/>
</dbReference>
<organism evidence="3 4">
    <name type="scientific">Kwoniella shivajii</name>
    <dbReference type="NCBI Taxonomy" id="564305"/>
    <lineage>
        <taxon>Eukaryota</taxon>
        <taxon>Fungi</taxon>
        <taxon>Dikarya</taxon>
        <taxon>Basidiomycota</taxon>
        <taxon>Agaricomycotina</taxon>
        <taxon>Tremellomycetes</taxon>
        <taxon>Tremellales</taxon>
        <taxon>Cryptococcaceae</taxon>
        <taxon>Kwoniella</taxon>
    </lineage>
</organism>
<evidence type="ECO:0000256" key="1">
    <source>
        <dbReference type="SAM" id="MobiDB-lite"/>
    </source>
</evidence>
<feature type="compositionally biased region" description="Acidic residues" evidence="1">
    <location>
        <begin position="869"/>
        <end position="885"/>
    </location>
</feature>
<dbReference type="PANTHER" id="PTHR45924">
    <property type="entry name" value="FI17866P1"/>
    <property type="match status" value="1"/>
</dbReference>
<dbReference type="Gene3D" id="1.20.900.10">
    <property type="entry name" value="Dbl homology (DH) domain"/>
    <property type="match status" value="1"/>
</dbReference>
<feature type="domain" description="DH" evidence="2">
    <location>
        <begin position="108"/>
        <end position="294"/>
    </location>
</feature>
<name>A0ABZ1CTC0_9TREE</name>
<accession>A0ABZ1CTC0</accession>
<dbReference type="InterPro" id="IPR000219">
    <property type="entry name" value="DH_dom"/>
</dbReference>
<reference evidence="3 4" key="1">
    <citation type="submission" date="2024-01" db="EMBL/GenBank/DDBJ databases">
        <title>Comparative genomics of Cryptococcus and Kwoniella reveals pathogenesis evolution and contrasting modes of karyotype evolution via chromosome fusion or intercentromeric recombination.</title>
        <authorList>
            <person name="Coelho M.A."/>
            <person name="David-Palma M."/>
            <person name="Shea T."/>
            <person name="Bowers K."/>
            <person name="McGinley-Smith S."/>
            <person name="Mohammad A.W."/>
            <person name="Gnirke A."/>
            <person name="Yurkov A.M."/>
            <person name="Nowrousian M."/>
            <person name="Sun S."/>
            <person name="Cuomo C.A."/>
            <person name="Heitman J."/>
        </authorList>
    </citation>
    <scope>NUCLEOTIDE SEQUENCE [LARGE SCALE GENOMIC DNA]</scope>
    <source>
        <strain evidence="3">CBS 11374</strain>
    </source>
</reference>
<dbReference type="GeneID" id="87954089"/>
<feature type="compositionally biased region" description="Gly residues" evidence="1">
    <location>
        <begin position="848"/>
        <end position="857"/>
    </location>
</feature>
<feature type="region of interest" description="Disordered" evidence="1">
    <location>
        <begin position="293"/>
        <end position="419"/>
    </location>
</feature>
<keyword evidence="4" id="KW-1185">Reference proteome</keyword>
<feature type="region of interest" description="Disordered" evidence="1">
    <location>
        <begin position="1"/>
        <end position="33"/>
    </location>
</feature>
<feature type="compositionally biased region" description="Polar residues" evidence="1">
    <location>
        <begin position="605"/>
        <end position="617"/>
    </location>
</feature>
<feature type="compositionally biased region" description="Low complexity" evidence="1">
    <location>
        <begin position="401"/>
        <end position="419"/>
    </location>
</feature>
<dbReference type="EMBL" id="CP141882">
    <property type="protein sequence ID" value="WRT65017.1"/>
    <property type="molecule type" value="Genomic_DNA"/>
</dbReference>
<dbReference type="Proteomes" id="UP001329825">
    <property type="component" value="Chromosome 2"/>
</dbReference>
<feature type="compositionally biased region" description="Polar residues" evidence="1">
    <location>
        <begin position="816"/>
        <end position="825"/>
    </location>
</feature>
<gene>
    <name evidence="3" type="ORF">IL334_001958</name>
</gene>
<feature type="compositionally biased region" description="Pro residues" evidence="1">
    <location>
        <begin position="676"/>
        <end position="691"/>
    </location>
</feature>
<feature type="compositionally biased region" description="Low complexity" evidence="1">
    <location>
        <begin position="70"/>
        <end position="96"/>
    </location>
</feature>
<dbReference type="Pfam" id="PF00621">
    <property type="entry name" value="RhoGEF"/>
    <property type="match status" value="1"/>
</dbReference>